<dbReference type="InterPro" id="IPR043128">
    <property type="entry name" value="Rev_trsase/Diguanyl_cyclase"/>
</dbReference>
<reference evidence="1" key="2">
    <citation type="submission" date="2022-01" db="EMBL/GenBank/DDBJ databases">
        <authorList>
            <person name="Yamashiro T."/>
            <person name="Shiraishi A."/>
            <person name="Satake H."/>
            <person name="Nakayama K."/>
        </authorList>
    </citation>
    <scope>NUCLEOTIDE SEQUENCE</scope>
</reference>
<dbReference type="SUPFAM" id="SSF56672">
    <property type="entry name" value="DNA/RNA polymerases"/>
    <property type="match status" value="1"/>
</dbReference>
<protein>
    <recommendedName>
        <fullName evidence="3">Reverse transcriptase Ty1/copia-type domain-containing protein</fullName>
    </recommendedName>
</protein>
<evidence type="ECO:0000313" key="1">
    <source>
        <dbReference type="EMBL" id="GJT00326.1"/>
    </source>
</evidence>
<dbReference type="Gene3D" id="3.30.70.270">
    <property type="match status" value="2"/>
</dbReference>
<accession>A0ABQ5ADA5</accession>
<reference evidence="1" key="1">
    <citation type="journal article" date="2022" name="Int. J. Mol. Sci.">
        <title>Draft Genome of Tanacetum Coccineum: Genomic Comparison of Closely Related Tanacetum-Family Plants.</title>
        <authorList>
            <person name="Yamashiro T."/>
            <person name="Shiraishi A."/>
            <person name="Nakayama K."/>
            <person name="Satake H."/>
        </authorList>
    </citation>
    <scope>NUCLEOTIDE SEQUENCE</scope>
</reference>
<gene>
    <name evidence="1" type="ORF">Tco_0821495</name>
</gene>
<evidence type="ECO:0008006" key="3">
    <source>
        <dbReference type="Google" id="ProtNLM"/>
    </source>
</evidence>
<dbReference type="InterPro" id="IPR043502">
    <property type="entry name" value="DNA/RNA_pol_sf"/>
</dbReference>
<dbReference type="Gene3D" id="3.10.10.10">
    <property type="entry name" value="HIV Type 1 Reverse Transcriptase, subunit A, domain 1"/>
    <property type="match status" value="1"/>
</dbReference>
<keyword evidence="2" id="KW-1185">Reference proteome</keyword>
<dbReference type="Proteomes" id="UP001151760">
    <property type="component" value="Unassembled WGS sequence"/>
</dbReference>
<evidence type="ECO:0000313" key="2">
    <source>
        <dbReference type="Proteomes" id="UP001151760"/>
    </source>
</evidence>
<name>A0ABQ5ADA5_9ASTR</name>
<dbReference type="PANTHER" id="PTHR24559:SF444">
    <property type="entry name" value="REVERSE TRANSCRIPTASE DOMAIN-CONTAINING PROTEIN"/>
    <property type="match status" value="1"/>
</dbReference>
<dbReference type="EMBL" id="BQNB010012186">
    <property type="protein sequence ID" value="GJT00326.1"/>
    <property type="molecule type" value="Genomic_DNA"/>
</dbReference>
<sequence>MYVSEGTVYVGGNHEVHRYLSPFSLQHNIRAPWLKAAESNTFHHPRDDEISNSMGNCNASIPDGLGIQVQKSWEETGEQAIRKGKAAGENRPNGGDAYKGYHQVQMAKEDEEKTTFNTDQGTFCYTKMSFGLKNARAMYQSKLIADVAETFDNLRRINMKLNPKKCSFGVEEGKLLGYLVTSEGIRANPAKTKDIAEMQSPKT</sequence>
<proteinExistence type="predicted"/>
<dbReference type="PANTHER" id="PTHR24559">
    <property type="entry name" value="TRANSPOSON TY3-I GAG-POL POLYPROTEIN"/>
    <property type="match status" value="1"/>
</dbReference>
<comment type="caution">
    <text evidence="1">The sequence shown here is derived from an EMBL/GenBank/DDBJ whole genome shotgun (WGS) entry which is preliminary data.</text>
</comment>
<dbReference type="InterPro" id="IPR053134">
    <property type="entry name" value="RNA-dir_DNA_polymerase"/>
</dbReference>
<dbReference type="CDD" id="cd01647">
    <property type="entry name" value="RT_LTR"/>
    <property type="match status" value="1"/>
</dbReference>
<organism evidence="1 2">
    <name type="scientific">Tanacetum coccineum</name>
    <dbReference type="NCBI Taxonomy" id="301880"/>
    <lineage>
        <taxon>Eukaryota</taxon>
        <taxon>Viridiplantae</taxon>
        <taxon>Streptophyta</taxon>
        <taxon>Embryophyta</taxon>
        <taxon>Tracheophyta</taxon>
        <taxon>Spermatophyta</taxon>
        <taxon>Magnoliopsida</taxon>
        <taxon>eudicotyledons</taxon>
        <taxon>Gunneridae</taxon>
        <taxon>Pentapetalae</taxon>
        <taxon>asterids</taxon>
        <taxon>campanulids</taxon>
        <taxon>Asterales</taxon>
        <taxon>Asteraceae</taxon>
        <taxon>Asteroideae</taxon>
        <taxon>Anthemideae</taxon>
        <taxon>Anthemidinae</taxon>
        <taxon>Tanacetum</taxon>
    </lineage>
</organism>